<dbReference type="NCBIfam" id="TIGR00562">
    <property type="entry name" value="proto_IX_ox"/>
    <property type="match status" value="1"/>
</dbReference>
<dbReference type="HOGENOM" id="CLU_009629_3_1_11"/>
<comment type="pathway">
    <text evidence="4 12">Porphyrin-containing compound metabolism; protoheme biosynthesis.</text>
</comment>
<reference evidence="14 15" key="1">
    <citation type="submission" date="2013-07" db="EMBL/GenBank/DDBJ databases">
        <authorList>
            <consortium name="DOE Joint Genome Institute"/>
            <person name="Eisen J."/>
            <person name="Huntemann M."/>
            <person name="Han J."/>
            <person name="Chen A."/>
            <person name="Kyrpides N."/>
            <person name="Mavromatis K."/>
            <person name="Markowitz V."/>
            <person name="Palaniappan K."/>
            <person name="Ivanova N."/>
            <person name="Schaumberg A."/>
            <person name="Pati A."/>
            <person name="Liolios K."/>
            <person name="Nordberg H.P."/>
            <person name="Cantor M.N."/>
            <person name="Hua S.X."/>
            <person name="Woyke T."/>
        </authorList>
    </citation>
    <scope>NUCLEOTIDE SEQUENCE [LARGE SCALE GENOMIC DNA]</scope>
    <source>
        <strain evidence="14 15">DSM 44712</strain>
    </source>
</reference>
<dbReference type="PANTHER" id="PTHR42923">
    <property type="entry name" value="PROTOPORPHYRINOGEN OXIDASE"/>
    <property type="match status" value="1"/>
</dbReference>
<keyword evidence="12" id="KW-0963">Cytoplasm</keyword>
<keyword evidence="11 12" id="KW-0350">Heme biosynthesis</keyword>
<dbReference type="PATRIC" id="fig|927661.3.peg.1990"/>
<dbReference type="AlphaFoldDB" id="A0A010YL17"/>
<dbReference type="GO" id="GO:0006783">
    <property type="term" value="P:heme biosynthetic process"/>
    <property type="evidence" value="ECO:0007669"/>
    <property type="project" value="UniProtKB-UniRule"/>
</dbReference>
<dbReference type="InterPro" id="IPR050464">
    <property type="entry name" value="Zeta_carotene_desat/Oxidored"/>
</dbReference>
<evidence type="ECO:0000256" key="2">
    <source>
        <dbReference type="ARBA" id="ARBA00001974"/>
    </source>
</evidence>
<keyword evidence="8 12" id="KW-0285">Flavoprotein</keyword>
<comment type="function">
    <text evidence="3 12">Involved in coproporphyrin-dependent heme b biosynthesis. Catalyzes the oxidation of coproporphyrinogen III to coproporphyrin III.</text>
</comment>
<name>A0A010YL17_9ACTN</name>
<feature type="domain" description="Amine oxidase" evidence="13">
    <location>
        <begin position="46"/>
        <end position="501"/>
    </location>
</feature>
<evidence type="ECO:0000256" key="9">
    <source>
        <dbReference type="ARBA" id="ARBA00022827"/>
    </source>
</evidence>
<dbReference type="Gene3D" id="3.90.660.20">
    <property type="entry name" value="Protoporphyrinogen oxidase, mitochondrial, domain 2"/>
    <property type="match status" value="1"/>
</dbReference>
<evidence type="ECO:0000256" key="12">
    <source>
        <dbReference type="RuleBase" id="RU364052"/>
    </source>
</evidence>
<evidence type="ECO:0000256" key="3">
    <source>
        <dbReference type="ARBA" id="ARBA00002185"/>
    </source>
</evidence>
<dbReference type="InterPro" id="IPR004572">
    <property type="entry name" value="Protoporphyrinogen_oxidase"/>
</dbReference>
<evidence type="ECO:0000256" key="1">
    <source>
        <dbReference type="ARBA" id="ARBA00001755"/>
    </source>
</evidence>
<dbReference type="Proteomes" id="UP000021053">
    <property type="component" value="Unassembled WGS sequence"/>
</dbReference>
<dbReference type="SUPFAM" id="SSF54373">
    <property type="entry name" value="FAD-linked reductases, C-terminal domain"/>
    <property type="match status" value="1"/>
</dbReference>
<dbReference type="InterPro" id="IPR002937">
    <property type="entry name" value="Amino_oxidase"/>
</dbReference>
<evidence type="ECO:0000256" key="4">
    <source>
        <dbReference type="ARBA" id="ARBA00004744"/>
    </source>
</evidence>
<dbReference type="EMBL" id="JFBT01000001">
    <property type="protein sequence ID" value="EXG80930.1"/>
    <property type="molecule type" value="Genomic_DNA"/>
</dbReference>
<dbReference type="GO" id="GO:0005737">
    <property type="term" value="C:cytoplasm"/>
    <property type="evidence" value="ECO:0007669"/>
    <property type="project" value="UniProtKB-SubCell"/>
</dbReference>
<comment type="similarity">
    <text evidence="5 12">Belongs to the protoporphyrinogen/coproporphyrinogen oxidase family. Coproporphyrinogen III oxidase subfamily.</text>
</comment>
<evidence type="ECO:0000256" key="10">
    <source>
        <dbReference type="ARBA" id="ARBA00023002"/>
    </source>
</evidence>
<keyword evidence="15" id="KW-1185">Reference proteome</keyword>
<keyword evidence="9 12" id="KW-0274">FAD</keyword>
<dbReference type="GO" id="GO:0004729">
    <property type="term" value="F:oxygen-dependent protoporphyrinogen oxidase activity"/>
    <property type="evidence" value="ECO:0007669"/>
    <property type="project" value="UniProtKB-UniRule"/>
</dbReference>
<evidence type="ECO:0000259" key="13">
    <source>
        <dbReference type="Pfam" id="PF01593"/>
    </source>
</evidence>
<gene>
    <name evidence="14" type="ORF">CryarDRAFT_2025</name>
</gene>
<comment type="caution">
    <text evidence="14">The sequence shown here is derived from an EMBL/GenBank/DDBJ whole genome shotgun (WGS) entry which is preliminary data.</text>
</comment>
<organism evidence="14 15">
    <name type="scientific">Cryptosporangium arvum DSM 44712</name>
    <dbReference type="NCBI Taxonomy" id="927661"/>
    <lineage>
        <taxon>Bacteria</taxon>
        <taxon>Bacillati</taxon>
        <taxon>Actinomycetota</taxon>
        <taxon>Actinomycetes</taxon>
        <taxon>Cryptosporangiales</taxon>
        <taxon>Cryptosporangiaceae</taxon>
        <taxon>Cryptosporangium</taxon>
    </lineage>
</organism>
<proteinExistence type="inferred from homology"/>
<protein>
    <recommendedName>
        <fullName evidence="7 12">Coproporphyrinogen III oxidase</fullName>
        <ecNumber evidence="6 12">1.3.3.15</ecNumber>
    </recommendedName>
</protein>
<dbReference type="Gene3D" id="3.50.50.60">
    <property type="entry name" value="FAD/NAD(P)-binding domain"/>
    <property type="match status" value="1"/>
</dbReference>
<comment type="cofactor">
    <cofactor evidence="2 12">
        <name>FAD</name>
        <dbReference type="ChEBI" id="CHEBI:57692"/>
    </cofactor>
</comment>
<evidence type="ECO:0000256" key="8">
    <source>
        <dbReference type="ARBA" id="ARBA00022630"/>
    </source>
</evidence>
<evidence type="ECO:0000256" key="5">
    <source>
        <dbReference type="ARBA" id="ARBA00008310"/>
    </source>
</evidence>
<dbReference type="Gene3D" id="1.10.3110.10">
    <property type="entry name" value="protoporphyrinogen ix oxidase, domain 3"/>
    <property type="match status" value="1"/>
</dbReference>
<dbReference type="EC" id="1.3.3.15" evidence="6 12"/>
<dbReference type="Pfam" id="PF01593">
    <property type="entry name" value="Amino_oxidase"/>
    <property type="match status" value="1"/>
</dbReference>
<evidence type="ECO:0000313" key="15">
    <source>
        <dbReference type="Proteomes" id="UP000021053"/>
    </source>
</evidence>
<evidence type="ECO:0000256" key="11">
    <source>
        <dbReference type="ARBA" id="ARBA00023133"/>
    </source>
</evidence>
<keyword evidence="10 12" id="KW-0560">Oxidoreductase</keyword>
<sequence>MTLPTIGRFPGVGTGTGSTGCGTMGFVLFEDRFTRPPHVVVIGGGIAGLSAALRLRDAAPDGTTVTVIEQAGSVGGKLRTGRVAGVPIEDGAESFLLRVPEGKALAERVGLGADLVSPTASGATVWVDGSLRALPAGTVLGVPVDLEAVAASGVLSEDGLARVRAEPGRPGTPLGDSDVAVGELIADRLGSEVVDRLVEPLLGGVYAGRADRLSLRATMPALAAGLVDQPSLLKAARANRGRAAPNTPIFGTVRGGLSRLVTAVAHESKAAIRTGLPVRSLRRTPDGWQLTVGSAGSAGRSGSTTIHADAVVLAVPASPAARLLGDVDPVAAATVGVLEYASVALVSLVLPGRVALPPGTGALVPASSGRLVKAVTYVSQKWAHVLDGYTGEPVTVVRASVGRYGEEAVLQRDDESLIDAVRAELATLVPLAAGWPAPLGVQVNRWGGALPQYAPGHLDRVASVRAALAAEPTLALAGAAYDGVGIPACIRSGQAAADRILAALQATRRGEPVHG</sequence>
<dbReference type="UniPathway" id="UPA00252"/>
<dbReference type="InterPro" id="IPR036188">
    <property type="entry name" value="FAD/NAD-bd_sf"/>
</dbReference>
<comment type="subcellular location">
    <subcellularLocation>
        <location evidence="12">Cytoplasm</location>
    </subcellularLocation>
</comment>
<dbReference type="PANTHER" id="PTHR42923:SF3">
    <property type="entry name" value="PROTOPORPHYRINOGEN OXIDASE"/>
    <property type="match status" value="1"/>
</dbReference>
<evidence type="ECO:0000313" key="14">
    <source>
        <dbReference type="EMBL" id="EXG80930.1"/>
    </source>
</evidence>
<evidence type="ECO:0000256" key="7">
    <source>
        <dbReference type="ARBA" id="ARBA00019046"/>
    </source>
</evidence>
<dbReference type="SUPFAM" id="SSF51905">
    <property type="entry name" value="FAD/NAD(P)-binding domain"/>
    <property type="match status" value="1"/>
</dbReference>
<accession>A0A010YL17</accession>
<comment type="catalytic activity">
    <reaction evidence="1">
        <text>coproporphyrinogen III + 3 O2 = coproporphyrin III + 3 H2O2</text>
        <dbReference type="Rhea" id="RHEA:43436"/>
        <dbReference type="ChEBI" id="CHEBI:15379"/>
        <dbReference type="ChEBI" id="CHEBI:16240"/>
        <dbReference type="ChEBI" id="CHEBI:57309"/>
        <dbReference type="ChEBI" id="CHEBI:131725"/>
        <dbReference type="EC" id="1.3.3.15"/>
    </reaction>
    <physiologicalReaction direction="left-to-right" evidence="1">
        <dbReference type="Rhea" id="RHEA:43437"/>
    </physiologicalReaction>
</comment>
<evidence type="ECO:0000256" key="6">
    <source>
        <dbReference type="ARBA" id="ARBA00012402"/>
    </source>
</evidence>